<sequence>MINKSYPTSSLIISTYNWPEALECCLKSILRQSRMPNEVIIADDGSTRETRSLIERFQALFPVPLIHVWQPDEGFQLARIRNKAIAKANCEYIIQIDSDLILHKRFVEDHLRLSNPGCFATGSRVILSEAYSKKLLHRRKGKASLFRWSSLNKNNGLRIPILTKLYKKHRADDIFYLRGCNMAFWRKDLMAVNGYNEEIQGWGREDNEIAARLINFGISKMVVKHSAIVFHIYHKEKERNSVLTNNELLQKSISEKLITAPVGIQDHLQRS</sequence>
<dbReference type="Pfam" id="PF00535">
    <property type="entry name" value="Glycos_transf_2"/>
    <property type="match status" value="1"/>
</dbReference>
<evidence type="ECO:0000259" key="1">
    <source>
        <dbReference type="Pfam" id="PF00535"/>
    </source>
</evidence>
<dbReference type="InterPro" id="IPR050834">
    <property type="entry name" value="Glycosyltransf_2"/>
</dbReference>
<keyword evidence="3" id="KW-1185">Reference proteome</keyword>
<feature type="domain" description="Glycosyltransferase 2-like" evidence="1">
    <location>
        <begin position="10"/>
        <end position="187"/>
    </location>
</feature>
<protein>
    <submittedName>
        <fullName evidence="2">Glycosyltransferase family 2 protein</fullName>
    </submittedName>
</protein>
<dbReference type="PANTHER" id="PTHR43685">
    <property type="entry name" value="GLYCOSYLTRANSFERASE"/>
    <property type="match status" value="1"/>
</dbReference>
<proteinExistence type="predicted"/>
<organism evidence="2 3">
    <name type="scientific">Niabella pedocola</name>
    <dbReference type="NCBI Taxonomy" id="1752077"/>
    <lineage>
        <taxon>Bacteria</taxon>
        <taxon>Pseudomonadati</taxon>
        <taxon>Bacteroidota</taxon>
        <taxon>Chitinophagia</taxon>
        <taxon>Chitinophagales</taxon>
        <taxon>Chitinophagaceae</taxon>
        <taxon>Niabella</taxon>
    </lineage>
</organism>
<gene>
    <name evidence="2" type="ORF">LQ567_17505</name>
</gene>
<dbReference type="EMBL" id="JAJNEC010000005">
    <property type="protein sequence ID" value="MCD2424581.1"/>
    <property type="molecule type" value="Genomic_DNA"/>
</dbReference>
<evidence type="ECO:0000313" key="2">
    <source>
        <dbReference type="EMBL" id="MCD2424581.1"/>
    </source>
</evidence>
<dbReference type="RefSeq" id="WP_231006701.1">
    <property type="nucleotide sequence ID" value="NZ_JAJNEC010000005.1"/>
</dbReference>
<evidence type="ECO:0000313" key="3">
    <source>
        <dbReference type="Proteomes" id="UP001199816"/>
    </source>
</evidence>
<reference evidence="2 3" key="1">
    <citation type="submission" date="2021-11" db="EMBL/GenBank/DDBJ databases">
        <title>Genomic of Niabella pedocola.</title>
        <authorList>
            <person name="Wu T."/>
        </authorList>
    </citation>
    <scope>NUCLEOTIDE SEQUENCE [LARGE SCALE GENOMIC DNA]</scope>
    <source>
        <strain evidence="2 3">JCM 31011</strain>
    </source>
</reference>
<dbReference type="PANTHER" id="PTHR43685:SF3">
    <property type="entry name" value="SLR2126 PROTEIN"/>
    <property type="match status" value="1"/>
</dbReference>
<dbReference type="CDD" id="cd06420">
    <property type="entry name" value="GT2_Chondriotin_Pol_N"/>
    <property type="match status" value="1"/>
</dbReference>
<dbReference type="Gene3D" id="3.90.550.10">
    <property type="entry name" value="Spore Coat Polysaccharide Biosynthesis Protein SpsA, Chain A"/>
    <property type="match status" value="1"/>
</dbReference>
<dbReference type="SUPFAM" id="SSF53448">
    <property type="entry name" value="Nucleotide-diphospho-sugar transferases"/>
    <property type="match status" value="1"/>
</dbReference>
<name>A0ABS8PXE0_9BACT</name>
<dbReference type="InterPro" id="IPR001173">
    <property type="entry name" value="Glyco_trans_2-like"/>
</dbReference>
<dbReference type="Proteomes" id="UP001199816">
    <property type="component" value="Unassembled WGS sequence"/>
</dbReference>
<dbReference type="InterPro" id="IPR029044">
    <property type="entry name" value="Nucleotide-diphossugar_trans"/>
</dbReference>
<comment type="caution">
    <text evidence="2">The sequence shown here is derived from an EMBL/GenBank/DDBJ whole genome shotgun (WGS) entry which is preliminary data.</text>
</comment>
<accession>A0ABS8PXE0</accession>